<keyword evidence="7" id="KW-0812">Transmembrane</keyword>
<keyword evidence="7" id="KW-0472">Membrane</keyword>
<dbReference type="InterPro" id="IPR016266">
    <property type="entry name" value="POLE2"/>
</dbReference>
<dbReference type="EMBL" id="JBBCAQ010000037">
    <property type="protein sequence ID" value="KAK7573760.1"/>
    <property type="molecule type" value="Genomic_DNA"/>
</dbReference>
<gene>
    <name evidence="9" type="ORF">V9T40_010951</name>
</gene>
<evidence type="ECO:0000313" key="10">
    <source>
        <dbReference type="Proteomes" id="UP001367676"/>
    </source>
</evidence>
<protein>
    <recommendedName>
        <fullName evidence="6">DNA polymerase II subunit 2</fullName>
    </recommendedName>
</protein>
<name>A0AAN9XZ32_9HEMI</name>
<dbReference type="Pfam" id="PF04042">
    <property type="entry name" value="DNA_pol_E_B"/>
    <property type="match status" value="1"/>
</dbReference>
<keyword evidence="5" id="KW-0539">Nucleus</keyword>
<keyword evidence="7" id="KW-1133">Transmembrane helix</keyword>
<dbReference type="PANTHER" id="PTHR12708">
    <property type="entry name" value="DNA POLYMERASE EPSILON SUBUNIT B"/>
    <property type="match status" value="1"/>
</dbReference>
<comment type="subcellular location">
    <subcellularLocation>
        <location evidence="1">Nucleus</location>
    </subcellularLocation>
</comment>
<reference evidence="9 10" key="1">
    <citation type="submission" date="2024-03" db="EMBL/GenBank/DDBJ databases">
        <title>Adaptation during the transition from Ophiocordyceps entomopathogen to insect associate is accompanied by gene loss and intensified selection.</title>
        <authorList>
            <person name="Ward C.M."/>
            <person name="Onetto C.A."/>
            <person name="Borneman A.R."/>
        </authorList>
    </citation>
    <scope>NUCLEOTIDE SEQUENCE [LARGE SCALE GENOMIC DNA]</scope>
    <source>
        <strain evidence="9">AWRI1</strain>
        <tissue evidence="9">Single Adult Female</tissue>
    </source>
</reference>
<feature type="transmembrane region" description="Helical" evidence="7">
    <location>
        <begin position="86"/>
        <end position="105"/>
    </location>
</feature>
<evidence type="ECO:0000256" key="7">
    <source>
        <dbReference type="SAM" id="Phobius"/>
    </source>
</evidence>
<dbReference type="InterPro" id="IPR007185">
    <property type="entry name" value="DNA_pol_a/d/e_bsu"/>
</dbReference>
<feature type="domain" description="DNA polymerase alpha/delta/epsilon subunit B" evidence="8">
    <location>
        <begin position="124"/>
        <end position="167"/>
    </location>
</feature>
<sequence>MISLFVKIERNDLISSYNAQHDGSDAVKLRSIDYLLSCAGKNANVVVFGLLSQLEEGKYSLEGPDGTLPLDLSQAVSFENIEFPDFVLSVFFLTAYYMFTIMVYLPKIASSCPSLPAFISEEFTKRLPKSVFATNPARIRYCTQEIVVFREDIFTKMCRNCIRFPEAADLPMQSSFPTHQFGFKVYIPATKQVEDSQITAETS</sequence>
<evidence type="ECO:0000313" key="9">
    <source>
        <dbReference type="EMBL" id="KAK7573760.1"/>
    </source>
</evidence>
<evidence type="ECO:0000256" key="3">
    <source>
        <dbReference type="ARBA" id="ARBA00022705"/>
    </source>
</evidence>
<evidence type="ECO:0000256" key="6">
    <source>
        <dbReference type="ARBA" id="ARBA00032930"/>
    </source>
</evidence>
<dbReference type="GO" id="GO:0042276">
    <property type="term" value="P:error-prone translesion synthesis"/>
    <property type="evidence" value="ECO:0007669"/>
    <property type="project" value="TreeGrafter"/>
</dbReference>
<evidence type="ECO:0000256" key="1">
    <source>
        <dbReference type="ARBA" id="ARBA00004123"/>
    </source>
</evidence>
<keyword evidence="10" id="KW-1185">Reference proteome</keyword>
<keyword evidence="3" id="KW-0235">DNA replication</keyword>
<evidence type="ECO:0000256" key="5">
    <source>
        <dbReference type="ARBA" id="ARBA00023242"/>
    </source>
</evidence>
<keyword evidence="4" id="KW-0238">DNA-binding</keyword>
<dbReference type="GO" id="GO:0008622">
    <property type="term" value="C:epsilon DNA polymerase complex"/>
    <property type="evidence" value="ECO:0007669"/>
    <property type="project" value="InterPro"/>
</dbReference>
<dbReference type="AlphaFoldDB" id="A0AAN9XZ32"/>
<dbReference type="PANTHER" id="PTHR12708:SF0">
    <property type="entry name" value="DNA POLYMERASE EPSILON SUBUNIT 2"/>
    <property type="match status" value="1"/>
</dbReference>
<organism evidence="9 10">
    <name type="scientific">Parthenolecanium corni</name>
    <dbReference type="NCBI Taxonomy" id="536013"/>
    <lineage>
        <taxon>Eukaryota</taxon>
        <taxon>Metazoa</taxon>
        <taxon>Ecdysozoa</taxon>
        <taxon>Arthropoda</taxon>
        <taxon>Hexapoda</taxon>
        <taxon>Insecta</taxon>
        <taxon>Pterygota</taxon>
        <taxon>Neoptera</taxon>
        <taxon>Paraneoptera</taxon>
        <taxon>Hemiptera</taxon>
        <taxon>Sternorrhyncha</taxon>
        <taxon>Coccoidea</taxon>
        <taxon>Coccidae</taxon>
        <taxon>Parthenolecanium</taxon>
    </lineage>
</organism>
<dbReference type="GO" id="GO:0003677">
    <property type="term" value="F:DNA binding"/>
    <property type="evidence" value="ECO:0007669"/>
    <property type="project" value="UniProtKB-KW"/>
</dbReference>
<proteinExistence type="inferred from homology"/>
<dbReference type="GO" id="GO:0006261">
    <property type="term" value="P:DNA-templated DNA replication"/>
    <property type="evidence" value="ECO:0007669"/>
    <property type="project" value="InterPro"/>
</dbReference>
<accession>A0AAN9XZ32</accession>
<evidence type="ECO:0000259" key="8">
    <source>
        <dbReference type="Pfam" id="PF04042"/>
    </source>
</evidence>
<dbReference type="Proteomes" id="UP001367676">
    <property type="component" value="Unassembled WGS sequence"/>
</dbReference>
<comment type="caution">
    <text evidence="9">The sequence shown here is derived from an EMBL/GenBank/DDBJ whole genome shotgun (WGS) entry which is preliminary data.</text>
</comment>
<evidence type="ECO:0000256" key="4">
    <source>
        <dbReference type="ARBA" id="ARBA00023125"/>
    </source>
</evidence>
<evidence type="ECO:0000256" key="2">
    <source>
        <dbReference type="ARBA" id="ARBA00009560"/>
    </source>
</evidence>
<comment type="similarity">
    <text evidence="2">Belongs to the DNA polymerase epsilon subunit B family.</text>
</comment>